<keyword evidence="7" id="KW-1185">Reference proteome</keyword>
<evidence type="ECO:0000259" key="5">
    <source>
        <dbReference type="Pfam" id="PF11938"/>
    </source>
</evidence>
<organism evidence="6 7">
    <name type="scientific">Aphidius gifuensis</name>
    <name type="common">Parasitoid wasp</name>
    <dbReference type="NCBI Taxonomy" id="684658"/>
    <lineage>
        <taxon>Eukaryota</taxon>
        <taxon>Metazoa</taxon>
        <taxon>Ecdysozoa</taxon>
        <taxon>Arthropoda</taxon>
        <taxon>Hexapoda</taxon>
        <taxon>Insecta</taxon>
        <taxon>Pterygota</taxon>
        <taxon>Neoptera</taxon>
        <taxon>Endopterygota</taxon>
        <taxon>Hymenoptera</taxon>
        <taxon>Apocrita</taxon>
        <taxon>Ichneumonoidea</taxon>
        <taxon>Braconidae</taxon>
        <taxon>Aphidiinae</taxon>
        <taxon>Aphidius</taxon>
    </lineage>
</organism>
<keyword evidence="2 4" id="KW-0732">Signal</keyword>
<dbReference type="PANTHER" id="PTHR15382">
    <property type="entry name" value="CTG4A-RELATED"/>
    <property type="match status" value="1"/>
</dbReference>
<protein>
    <recommendedName>
        <fullName evidence="5">DUF3456 domain-containing protein</fullName>
    </recommendedName>
</protein>
<sequence>MLPLILLSLLMAQGIYAGPEEDEGVKYANNCEACKVLAIELQARLRETGKTSEVLQLGYSVDDVAPRKLKQYVKSELRFIESLEGLCDRILEYNIHKERTDSTRFAKGMSQTFQTLHGLVDKGVKVELGIPYELWDKPSVEITNMKSQCETLLEEYEDDLREWYEADAEADVENRVELIDYLCVQKVLKNKDSSCLKEKGDTGNSIERKESKSDEGKTKDDKSKKSNQDSDDDDDEDDEDRKEKIRQLIKKKAEEQAKKDSKKNSKKDSKKDSKKTKKTKNDVKIEL</sequence>
<dbReference type="AlphaFoldDB" id="A0A834XNT5"/>
<evidence type="ECO:0000256" key="1">
    <source>
        <dbReference type="ARBA" id="ARBA00007285"/>
    </source>
</evidence>
<feature type="compositionally biased region" description="Acidic residues" evidence="3">
    <location>
        <begin position="229"/>
        <end position="240"/>
    </location>
</feature>
<dbReference type="Proteomes" id="UP000639338">
    <property type="component" value="Unassembled WGS sequence"/>
</dbReference>
<feature type="region of interest" description="Disordered" evidence="3">
    <location>
        <begin position="194"/>
        <end position="287"/>
    </location>
</feature>
<proteinExistence type="inferred from homology"/>
<evidence type="ECO:0000256" key="4">
    <source>
        <dbReference type="SAM" id="SignalP"/>
    </source>
</evidence>
<dbReference type="InterPro" id="IPR021852">
    <property type="entry name" value="DUF3456"/>
</dbReference>
<comment type="caution">
    <text evidence="6">The sequence shown here is derived from an EMBL/GenBank/DDBJ whole genome shotgun (WGS) entry which is preliminary data.</text>
</comment>
<feature type="compositionally biased region" description="Basic and acidic residues" evidence="3">
    <location>
        <begin position="194"/>
        <end position="228"/>
    </location>
</feature>
<gene>
    <name evidence="6" type="ORF">HCN44_008125</name>
</gene>
<evidence type="ECO:0000313" key="6">
    <source>
        <dbReference type="EMBL" id="KAF7989451.1"/>
    </source>
</evidence>
<dbReference type="Pfam" id="PF11938">
    <property type="entry name" value="DUF3456"/>
    <property type="match status" value="1"/>
</dbReference>
<evidence type="ECO:0000256" key="2">
    <source>
        <dbReference type="ARBA" id="ARBA00022729"/>
    </source>
</evidence>
<reference evidence="6 7" key="1">
    <citation type="submission" date="2020-08" db="EMBL/GenBank/DDBJ databases">
        <title>Aphidius gifuensis genome sequencing and assembly.</title>
        <authorList>
            <person name="Du Z."/>
        </authorList>
    </citation>
    <scope>NUCLEOTIDE SEQUENCE [LARGE SCALE GENOMIC DNA]</scope>
    <source>
        <strain evidence="6">YNYX2018</strain>
        <tissue evidence="6">Adults</tissue>
    </source>
</reference>
<dbReference type="EMBL" id="JACMRX010000005">
    <property type="protein sequence ID" value="KAF7989451.1"/>
    <property type="molecule type" value="Genomic_DNA"/>
</dbReference>
<dbReference type="OrthoDB" id="6020060at2759"/>
<name>A0A834XNT5_APHGI</name>
<feature type="compositionally biased region" description="Basic and acidic residues" evidence="3">
    <location>
        <begin position="241"/>
        <end position="271"/>
    </location>
</feature>
<feature type="chain" id="PRO_5032782269" description="DUF3456 domain-containing protein" evidence="4">
    <location>
        <begin position="18"/>
        <end position="287"/>
    </location>
</feature>
<dbReference type="PANTHER" id="PTHR15382:SF8">
    <property type="entry name" value="CANOPY B"/>
    <property type="match status" value="1"/>
</dbReference>
<evidence type="ECO:0000313" key="7">
    <source>
        <dbReference type="Proteomes" id="UP000639338"/>
    </source>
</evidence>
<evidence type="ECO:0000256" key="3">
    <source>
        <dbReference type="SAM" id="MobiDB-lite"/>
    </source>
</evidence>
<accession>A0A834XNT5</accession>
<feature type="domain" description="DUF3456" evidence="5">
    <location>
        <begin position="30"/>
        <end position="185"/>
    </location>
</feature>
<comment type="similarity">
    <text evidence="1">Belongs to the canopy family.</text>
</comment>
<feature type="signal peptide" evidence="4">
    <location>
        <begin position="1"/>
        <end position="17"/>
    </location>
</feature>